<organism evidence="2 3">
    <name type="scientific">Favolaschia claudopus</name>
    <dbReference type="NCBI Taxonomy" id="2862362"/>
    <lineage>
        <taxon>Eukaryota</taxon>
        <taxon>Fungi</taxon>
        <taxon>Dikarya</taxon>
        <taxon>Basidiomycota</taxon>
        <taxon>Agaricomycotina</taxon>
        <taxon>Agaricomycetes</taxon>
        <taxon>Agaricomycetidae</taxon>
        <taxon>Agaricales</taxon>
        <taxon>Marasmiineae</taxon>
        <taxon>Mycenaceae</taxon>
        <taxon>Favolaschia</taxon>
    </lineage>
</organism>
<gene>
    <name evidence="2" type="ORF">R3P38DRAFT_3253186</name>
</gene>
<sequence>MPPSPGMTWRFRWRVERWTMGARHSACGWGDTRKSHWSLDGSACGEGGGGAAASRCADHGLAVEMYRACPFFGFVCLCLTYLALFSSVSLQTCSIPTERCHRDLRGSSTASCMMVTGPYPFSDIHAQCLRPRLVNGGAAPQTVSPYLK</sequence>
<keyword evidence="1" id="KW-1133">Transmembrane helix</keyword>
<keyword evidence="1" id="KW-0812">Transmembrane</keyword>
<keyword evidence="1" id="KW-0472">Membrane</keyword>
<dbReference type="EMBL" id="JAWWNJ010000004">
    <property type="protein sequence ID" value="KAK7058216.1"/>
    <property type="molecule type" value="Genomic_DNA"/>
</dbReference>
<keyword evidence="3" id="KW-1185">Reference proteome</keyword>
<reference evidence="2 3" key="1">
    <citation type="journal article" date="2024" name="J Genomics">
        <title>Draft genome sequencing and assembly of Favolaschia claudopus CIRM-BRFM 2984 isolated from oak limbs.</title>
        <authorList>
            <person name="Navarro D."/>
            <person name="Drula E."/>
            <person name="Chaduli D."/>
            <person name="Cazenave R."/>
            <person name="Ahrendt S."/>
            <person name="Wang J."/>
            <person name="Lipzen A."/>
            <person name="Daum C."/>
            <person name="Barry K."/>
            <person name="Grigoriev I.V."/>
            <person name="Favel A."/>
            <person name="Rosso M.N."/>
            <person name="Martin F."/>
        </authorList>
    </citation>
    <scope>NUCLEOTIDE SEQUENCE [LARGE SCALE GENOMIC DNA]</scope>
    <source>
        <strain evidence="2 3">CIRM-BRFM 2984</strain>
    </source>
</reference>
<evidence type="ECO:0000313" key="2">
    <source>
        <dbReference type="EMBL" id="KAK7058216.1"/>
    </source>
</evidence>
<accession>A0AAW0E5U9</accession>
<evidence type="ECO:0000256" key="1">
    <source>
        <dbReference type="SAM" id="Phobius"/>
    </source>
</evidence>
<comment type="caution">
    <text evidence="2">The sequence shown here is derived from an EMBL/GenBank/DDBJ whole genome shotgun (WGS) entry which is preliminary data.</text>
</comment>
<protein>
    <submittedName>
        <fullName evidence="2">Uncharacterized protein</fullName>
    </submittedName>
</protein>
<evidence type="ECO:0000313" key="3">
    <source>
        <dbReference type="Proteomes" id="UP001362999"/>
    </source>
</evidence>
<name>A0AAW0E5U9_9AGAR</name>
<proteinExistence type="predicted"/>
<dbReference type="AlphaFoldDB" id="A0AAW0E5U9"/>
<dbReference type="Proteomes" id="UP001362999">
    <property type="component" value="Unassembled WGS sequence"/>
</dbReference>
<feature type="transmembrane region" description="Helical" evidence="1">
    <location>
        <begin position="71"/>
        <end position="90"/>
    </location>
</feature>